<proteinExistence type="inferred from homology"/>
<reference evidence="2 3" key="1">
    <citation type="journal article" date="2024" name="Microbiol. Immunol.">
        <title>Discovery of a novel spotted fever group Rickettsia, 'Candidatus Rickettsia kedanie,' in unfed larval chigger mites, Leptotrombidium scutellare.</title>
        <authorList>
            <person name="Ogawa M."/>
            <person name="Matsutani M."/>
            <person name="Katayama T."/>
            <person name="Takada N."/>
            <person name="Noda S."/>
            <person name="Takahashi M."/>
            <person name="Kageyama D."/>
            <person name="Hanaoka N."/>
            <person name="Ebihara H."/>
        </authorList>
    </citation>
    <scope>NUCLEOTIDE SEQUENCE [LARGE SCALE GENOMIC DNA]</scope>
    <source>
        <strain evidence="2 3">KNCP2-13</strain>
    </source>
</reference>
<evidence type="ECO:0000256" key="1">
    <source>
        <dbReference type="ARBA" id="ARBA00007613"/>
    </source>
</evidence>
<name>A0ABP9TWH7_9RICK</name>
<dbReference type="InterPro" id="IPR003423">
    <property type="entry name" value="OMP_efflux"/>
</dbReference>
<evidence type="ECO:0000313" key="2">
    <source>
        <dbReference type="EMBL" id="GAA5252593.1"/>
    </source>
</evidence>
<sequence length="104" mass="11809">MLASQLKKLSLQASIARQRAVRLSVISNVTINYFNLLALDKQIYLTEKLIETQTEIYKLNKKLYNLSVGDFISVSEAASELALTNLSLPPLKQQRHEQETALKF</sequence>
<evidence type="ECO:0000313" key="3">
    <source>
        <dbReference type="Proteomes" id="UP001628124"/>
    </source>
</evidence>
<gene>
    <name evidence="2" type="ORF">KNCP2_08810</name>
</gene>
<dbReference type="EMBL" id="BAABMM010000034">
    <property type="protein sequence ID" value="GAA5252593.1"/>
    <property type="molecule type" value="Genomic_DNA"/>
</dbReference>
<accession>A0ABP9TWH7</accession>
<comment type="similarity">
    <text evidence="1">Belongs to the outer membrane factor (OMF) (TC 1.B.17) family.</text>
</comment>
<dbReference type="Gene3D" id="1.20.1600.10">
    <property type="entry name" value="Outer membrane efflux proteins (OEP)"/>
    <property type="match status" value="1"/>
</dbReference>
<keyword evidence="3" id="KW-1185">Reference proteome</keyword>
<protein>
    <recommendedName>
        <fullName evidence="4">Transporter</fullName>
    </recommendedName>
</protein>
<evidence type="ECO:0008006" key="4">
    <source>
        <dbReference type="Google" id="ProtNLM"/>
    </source>
</evidence>
<organism evidence="2 3">
    <name type="scientific">Candidatus Rickettsia kedanie</name>
    <dbReference type="NCBI Taxonomy" id="3115352"/>
    <lineage>
        <taxon>Bacteria</taxon>
        <taxon>Pseudomonadati</taxon>
        <taxon>Pseudomonadota</taxon>
        <taxon>Alphaproteobacteria</taxon>
        <taxon>Rickettsiales</taxon>
        <taxon>Rickettsiaceae</taxon>
        <taxon>Rickettsieae</taxon>
        <taxon>Rickettsia</taxon>
        <taxon>spotted fever group</taxon>
    </lineage>
</organism>
<dbReference type="Proteomes" id="UP001628124">
    <property type="component" value="Unassembled WGS sequence"/>
</dbReference>
<dbReference type="Pfam" id="PF02321">
    <property type="entry name" value="OEP"/>
    <property type="match status" value="1"/>
</dbReference>
<dbReference type="SUPFAM" id="SSF56954">
    <property type="entry name" value="Outer membrane efflux proteins (OEP)"/>
    <property type="match status" value="1"/>
</dbReference>
<comment type="caution">
    <text evidence="2">The sequence shown here is derived from an EMBL/GenBank/DDBJ whole genome shotgun (WGS) entry which is preliminary data.</text>
</comment>